<keyword evidence="3" id="KW-1185">Reference proteome</keyword>
<dbReference type="EMBL" id="VBQZ03000086">
    <property type="protein sequence ID" value="MXQ92770.1"/>
    <property type="molecule type" value="Genomic_DNA"/>
</dbReference>
<evidence type="ECO:0000313" key="2">
    <source>
        <dbReference type="EMBL" id="MXQ92770.1"/>
    </source>
</evidence>
<feature type="region of interest" description="Disordered" evidence="1">
    <location>
        <begin position="1"/>
        <end position="151"/>
    </location>
</feature>
<feature type="compositionally biased region" description="Basic and acidic residues" evidence="1">
    <location>
        <begin position="16"/>
        <end position="58"/>
    </location>
</feature>
<organism evidence="2 3">
    <name type="scientific">Bos mutus</name>
    <name type="common">wild yak</name>
    <dbReference type="NCBI Taxonomy" id="72004"/>
    <lineage>
        <taxon>Eukaryota</taxon>
        <taxon>Metazoa</taxon>
        <taxon>Chordata</taxon>
        <taxon>Craniata</taxon>
        <taxon>Vertebrata</taxon>
        <taxon>Euteleostomi</taxon>
        <taxon>Mammalia</taxon>
        <taxon>Eutheria</taxon>
        <taxon>Laurasiatheria</taxon>
        <taxon>Artiodactyla</taxon>
        <taxon>Ruminantia</taxon>
        <taxon>Pecora</taxon>
        <taxon>Bovidae</taxon>
        <taxon>Bovinae</taxon>
        <taxon>Bos</taxon>
    </lineage>
</organism>
<reference evidence="2" key="1">
    <citation type="submission" date="2019-10" db="EMBL/GenBank/DDBJ databases">
        <title>The sequence and de novo assembly of the wild yak genome.</title>
        <authorList>
            <person name="Liu Y."/>
        </authorList>
    </citation>
    <scope>NUCLEOTIDE SEQUENCE [LARGE SCALE GENOMIC DNA]</scope>
    <source>
        <strain evidence="2">WY2019</strain>
    </source>
</reference>
<gene>
    <name evidence="2" type="ORF">E5288_WYG010650</name>
</gene>
<comment type="caution">
    <text evidence="2">The sequence shown here is derived from an EMBL/GenBank/DDBJ whole genome shotgun (WGS) entry which is preliminary data.</text>
</comment>
<evidence type="ECO:0000313" key="3">
    <source>
        <dbReference type="Proteomes" id="UP000322234"/>
    </source>
</evidence>
<name>A0A6B0RRV7_9CETA</name>
<proteinExistence type="predicted"/>
<evidence type="ECO:0000256" key="1">
    <source>
        <dbReference type="SAM" id="MobiDB-lite"/>
    </source>
</evidence>
<protein>
    <submittedName>
        <fullName evidence="2">Uncharacterized protein</fullName>
    </submittedName>
</protein>
<accession>A0A6B0RRV7</accession>
<sequence length="151" mass="16397">MSVRFNKDKPKRKQGRSQEERKRVSGERKPLGSGEKGREAGDADRRRDGRPGRARRDAGTGAGSSAHPAGGRESQAASAAASAGLPATARPQPGAEHAWLPRPPGAGDSERHRFTHKARVGRCSFKGKGPRKQAASFPDNQQQRWRFLRSP</sequence>
<feature type="compositionally biased region" description="Low complexity" evidence="1">
    <location>
        <begin position="69"/>
        <end position="89"/>
    </location>
</feature>
<dbReference type="AlphaFoldDB" id="A0A6B0RRV7"/>
<dbReference type="Proteomes" id="UP000322234">
    <property type="component" value="Unassembled WGS sequence"/>
</dbReference>